<dbReference type="RefSeq" id="WP_039631881.1">
    <property type="nucleotide sequence ID" value="NZ_AYSO01000015.1"/>
</dbReference>
<evidence type="ECO:0000313" key="2">
    <source>
        <dbReference type="Proteomes" id="UP000031366"/>
    </source>
</evidence>
<keyword evidence="2" id="KW-1185">Reference proteome</keyword>
<proteinExistence type="predicted"/>
<gene>
    <name evidence="1" type="ORF">U732_1108</name>
</gene>
<name>A0A0C1UJ02_9CLOT</name>
<sequence length="141" mass="16598">MSYKELKKAYSKEQLAVFFLKEYLKYGTLVKIGNKYNVSHMTLYKIINDNLEYIEKNHINLHKKYISKIEKNKRIGKGRKSYSSSSSNKRLFKLLSKEMETLPKEIRYKDFLEWCINHSTENLTGIQLIELAKINGVKVVG</sequence>
<organism evidence="1 2">
    <name type="scientific">Clostridium argentinense CDC 2741</name>
    <dbReference type="NCBI Taxonomy" id="1418104"/>
    <lineage>
        <taxon>Bacteria</taxon>
        <taxon>Bacillati</taxon>
        <taxon>Bacillota</taxon>
        <taxon>Clostridia</taxon>
        <taxon>Eubacteriales</taxon>
        <taxon>Clostridiaceae</taxon>
        <taxon>Clostridium</taxon>
    </lineage>
</organism>
<dbReference type="OrthoDB" id="1966941at2"/>
<dbReference type="EMBL" id="AYSO01000015">
    <property type="protein sequence ID" value="KIE47265.1"/>
    <property type="molecule type" value="Genomic_DNA"/>
</dbReference>
<dbReference type="Proteomes" id="UP000031366">
    <property type="component" value="Unassembled WGS sequence"/>
</dbReference>
<comment type="caution">
    <text evidence="1">The sequence shown here is derived from an EMBL/GenBank/DDBJ whole genome shotgun (WGS) entry which is preliminary data.</text>
</comment>
<accession>A0A0C1UJ02</accession>
<protein>
    <submittedName>
        <fullName evidence="1">Uncharacterized protein</fullName>
    </submittedName>
</protein>
<reference evidence="1 2" key="1">
    <citation type="journal article" date="2015" name="Infect. Genet. Evol.">
        <title>Genomic sequences of six botulinum neurotoxin-producing strains representing three clostridial species illustrate the mobility and diversity of botulinum neurotoxin genes.</title>
        <authorList>
            <person name="Smith T.J."/>
            <person name="Hill K.K."/>
            <person name="Xie G."/>
            <person name="Foley B.T."/>
            <person name="Williamson C.H."/>
            <person name="Foster J.T."/>
            <person name="Johnson S.L."/>
            <person name="Chertkov O."/>
            <person name="Teshima H."/>
            <person name="Gibbons H.S."/>
            <person name="Johnsky L.A."/>
            <person name="Karavis M.A."/>
            <person name="Smith L.A."/>
        </authorList>
    </citation>
    <scope>NUCLEOTIDE SEQUENCE [LARGE SCALE GENOMIC DNA]</scope>
    <source>
        <strain evidence="1 2">CDC 2741</strain>
    </source>
</reference>
<dbReference type="AlphaFoldDB" id="A0A0C1UJ02"/>
<evidence type="ECO:0000313" key="1">
    <source>
        <dbReference type="EMBL" id="KIE47265.1"/>
    </source>
</evidence>